<feature type="compositionally biased region" description="Low complexity" evidence="4">
    <location>
        <begin position="404"/>
        <end position="416"/>
    </location>
</feature>
<dbReference type="Pfam" id="PF02120">
    <property type="entry name" value="Flg_hook"/>
    <property type="match status" value="1"/>
</dbReference>
<evidence type="ECO:0000256" key="1">
    <source>
        <dbReference type="ARBA" id="ARBA00003944"/>
    </source>
</evidence>
<dbReference type="GO" id="GO:0044780">
    <property type="term" value="P:bacterial-type flagellum assembly"/>
    <property type="evidence" value="ECO:0007669"/>
    <property type="project" value="InterPro"/>
</dbReference>
<comment type="similarity">
    <text evidence="2">Belongs to the FliK family.</text>
</comment>
<dbReference type="Gene3D" id="3.30.750.140">
    <property type="match status" value="1"/>
</dbReference>
<evidence type="ECO:0000313" key="7">
    <source>
        <dbReference type="Proteomes" id="UP000030982"/>
    </source>
</evidence>
<evidence type="ECO:0000256" key="2">
    <source>
        <dbReference type="ARBA" id="ARBA00009149"/>
    </source>
</evidence>
<evidence type="ECO:0000259" key="5">
    <source>
        <dbReference type="Pfam" id="PF02120"/>
    </source>
</evidence>
<dbReference type="STRING" id="1338436.LK10_12485"/>
<gene>
    <name evidence="6" type="ORF">LK10_12485</name>
</gene>
<evidence type="ECO:0000313" key="6">
    <source>
        <dbReference type="EMBL" id="KHL02416.1"/>
    </source>
</evidence>
<evidence type="ECO:0000256" key="3">
    <source>
        <dbReference type="ARBA" id="ARBA00022795"/>
    </source>
</evidence>
<feature type="region of interest" description="Disordered" evidence="4">
    <location>
        <begin position="61"/>
        <end position="131"/>
    </location>
</feature>
<feature type="region of interest" description="Disordered" evidence="4">
    <location>
        <begin position="1"/>
        <end position="36"/>
    </location>
</feature>
<accession>A0A0B2AKU8</accession>
<dbReference type="AlphaFoldDB" id="A0A0B2AKU8"/>
<comment type="caution">
    <text evidence="6">The sequence shown here is derived from an EMBL/GenBank/DDBJ whole genome shotgun (WGS) entry which is preliminary data.</text>
</comment>
<name>A0A0B2AKU8_9MICC</name>
<evidence type="ECO:0000256" key="4">
    <source>
        <dbReference type="SAM" id="MobiDB-lite"/>
    </source>
</evidence>
<feature type="compositionally biased region" description="Low complexity" evidence="4">
    <location>
        <begin position="225"/>
        <end position="240"/>
    </location>
</feature>
<organism evidence="6 7">
    <name type="scientific">Sinomonas humi</name>
    <dbReference type="NCBI Taxonomy" id="1338436"/>
    <lineage>
        <taxon>Bacteria</taxon>
        <taxon>Bacillati</taxon>
        <taxon>Actinomycetota</taxon>
        <taxon>Actinomycetes</taxon>
        <taxon>Micrococcales</taxon>
        <taxon>Micrococcaceae</taxon>
        <taxon>Sinomonas</taxon>
    </lineage>
</organism>
<feature type="compositionally biased region" description="Low complexity" evidence="4">
    <location>
        <begin position="1"/>
        <end position="22"/>
    </location>
</feature>
<protein>
    <recommendedName>
        <fullName evidence="5">Flagellar hook-length control protein-like C-terminal domain-containing protein</fullName>
    </recommendedName>
</protein>
<feature type="compositionally biased region" description="Low complexity" evidence="4">
    <location>
        <begin position="118"/>
        <end position="130"/>
    </location>
</feature>
<dbReference type="InterPro" id="IPR038610">
    <property type="entry name" value="FliK-like_C_sf"/>
</dbReference>
<dbReference type="Proteomes" id="UP000030982">
    <property type="component" value="Unassembled WGS sequence"/>
</dbReference>
<feature type="region of interest" description="Disordered" evidence="4">
    <location>
        <begin position="373"/>
        <end position="433"/>
    </location>
</feature>
<feature type="domain" description="Flagellar hook-length control protein-like C-terminal" evidence="5">
    <location>
        <begin position="304"/>
        <end position="378"/>
    </location>
</feature>
<dbReference type="InterPro" id="IPR001635">
    <property type="entry name" value="Flag_hook_Flik"/>
</dbReference>
<dbReference type="EMBL" id="JTDL01000123">
    <property type="protein sequence ID" value="KHL02416.1"/>
    <property type="molecule type" value="Genomic_DNA"/>
</dbReference>
<feature type="compositionally biased region" description="Gly residues" evidence="4">
    <location>
        <begin position="78"/>
        <end position="91"/>
    </location>
</feature>
<dbReference type="GO" id="GO:0009424">
    <property type="term" value="C:bacterial-type flagellum hook"/>
    <property type="evidence" value="ECO:0007669"/>
    <property type="project" value="InterPro"/>
</dbReference>
<dbReference type="CDD" id="cd17470">
    <property type="entry name" value="T3SS_Flik_C"/>
    <property type="match status" value="1"/>
</dbReference>
<sequence>MPAVLSALPAAPPAVTQQPANPGATGPDAGSSSADTPGLFAALLAAVAPGASSAAALPGHAGAVSGGVDPERDPKSGTNGGFMGVAGGGDASGTTKGATNAGSTKVGATKAGAKDPTNNDAANNAAANNDAEGDPALNAAFVGQVPTVVPPFVGHLPTVPPPSDGRPASDSPSVASFSGHLPAVARTTAPPPSAGGSTSAGAFTSAAIPINAGALTSAAASTSAAPLTSAGTGPSASSTKPPAPAVTGITTAKTDDPALAAIPPSSAFGAVQDVTRAHVLEPPPPPAPQPFSAQIAKPVFTLAAAGPGEHIMTVKVTPEDLGPVTVQAHIGTDGVKVQLFAPTDAGRAAVQAALPELRRDLAAAGLGASLDLSARSAPQESSGGAGGRDSPEKGGGNPGRGRRGAAAVGLDAVAPAQRPAHLPSSDNRLDILA</sequence>
<feature type="compositionally biased region" description="Gly residues" evidence="4">
    <location>
        <begin position="383"/>
        <end position="399"/>
    </location>
</feature>
<dbReference type="InterPro" id="IPR021136">
    <property type="entry name" value="Flagellar_hook_control-like_C"/>
</dbReference>
<dbReference type="PRINTS" id="PR01007">
    <property type="entry name" value="FLGHOOKFLIK"/>
</dbReference>
<comment type="function">
    <text evidence="1">Controls the length of the flagellar hook.</text>
</comment>
<keyword evidence="3" id="KW-1005">Bacterial flagellum biogenesis</keyword>
<keyword evidence="7" id="KW-1185">Reference proteome</keyword>
<feature type="region of interest" description="Disordered" evidence="4">
    <location>
        <begin position="225"/>
        <end position="250"/>
    </location>
</feature>
<reference evidence="6 7" key="1">
    <citation type="submission" date="2014-09" db="EMBL/GenBank/DDBJ databases">
        <title>Genome sequence of Sinomonas sp. MUSC 117.</title>
        <authorList>
            <person name="Lee L.-H."/>
        </authorList>
    </citation>
    <scope>NUCLEOTIDE SEQUENCE [LARGE SCALE GENOMIC DNA]</scope>
    <source>
        <strain evidence="6 7">MUSC 117</strain>
    </source>
</reference>
<proteinExistence type="inferred from homology"/>
<feature type="region of interest" description="Disordered" evidence="4">
    <location>
        <begin position="153"/>
        <end position="177"/>
    </location>
</feature>